<proteinExistence type="predicted"/>
<feature type="transmembrane region" description="Helical" evidence="1">
    <location>
        <begin position="116"/>
        <end position="134"/>
    </location>
</feature>
<dbReference type="Proteomes" id="UP001470230">
    <property type="component" value="Unassembled WGS sequence"/>
</dbReference>
<protein>
    <submittedName>
        <fullName evidence="2">Uncharacterized protein</fullName>
    </submittedName>
</protein>
<gene>
    <name evidence="2" type="ORF">M9Y10_039419</name>
</gene>
<keyword evidence="1" id="KW-0812">Transmembrane</keyword>
<evidence type="ECO:0000313" key="3">
    <source>
        <dbReference type="Proteomes" id="UP001470230"/>
    </source>
</evidence>
<sequence length="135" mass="15661">MSEIDQFTSAIGDKTTLSINYNDSLLPTEKTTFDIQIHQVENSTTTENPNDKYLFPDFPITEQVWNDEDLCSSELGIDYRVILLIIVFFGMVFLISTVFTRLAYLSLQEENMKCFYFFEIVGMIFLSFFIGMLIN</sequence>
<accession>A0ABR2KC92</accession>
<dbReference type="EMBL" id="JAPFFF010000006">
    <property type="protein sequence ID" value="KAK8888351.1"/>
    <property type="molecule type" value="Genomic_DNA"/>
</dbReference>
<reference evidence="2 3" key="1">
    <citation type="submission" date="2024-04" db="EMBL/GenBank/DDBJ databases">
        <title>Tritrichomonas musculus Genome.</title>
        <authorList>
            <person name="Alves-Ferreira E."/>
            <person name="Grigg M."/>
            <person name="Lorenzi H."/>
            <person name="Galac M."/>
        </authorList>
    </citation>
    <scope>NUCLEOTIDE SEQUENCE [LARGE SCALE GENOMIC DNA]</scope>
    <source>
        <strain evidence="2 3">EAF2021</strain>
    </source>
</reference>
<evidence type="ECO:0000313" key="2">
    <source>
        <dbReference type="EMBL" id="KAK8888351.1"/>
    </source>
</evidence>
<feature type="transmembrane region" description="Helical" evidence="1">
    <location>
        <begin position="82"/>
        <end position="104"/>
    </location>
</feature>
<keyword evidence="1" id="KW-0472">Membrane</keyword>
<comment type="caution">
    <text evidence="2">The sequence shown here is derived from an EMBL/GenBank/DDBJ whole genome shotgun (WGS) entry which is preliminary data.</text>
</comment>
<keyword evidence="3" id="KW-1185">Reference proteome</keyword>
<keyword evidence="1" id="KW-1133">Transmembrane helix</keyword>
<organism evidence="2 3">
    <name type="scientific">Tritrichomonas musculus</name>
    <dbReference type="NCBI Taxonomy" id="1915356"/>
    <lineage>
        <taxon>Eukaryota</taxon>
        <taxon>Metamonada</taxon>
        <taxon>Parabasalia</taxon>
        <taxon>Tritrichomonadida</taxon>
        <taxon>Tritrichomonadidae</taxon>
        <taxon>Tritrichomonas</taxon>
    </lineage>
</organism>
<name>A0ABR2KC92_9EUKA</name>
<evidence type="ECO:0000256" key="1">
    <source>
        <dbReference type="SAM" id="Phobius"/>
    </source>
</evidence>